<sequence>MKSIYLFLLLLLISGPAALATHLRGGEILASHVSGQTFDITVRVYFDRANGGGAADSQQLVSVCFGDGDTATFSRKSYTDLPGLSGIAVGDYVGRHTFPSADMFQVSVSLNNRVNSLNLTNSQNKPMFLWTIVNTKFSNATPVLPYLNFEAGIRQVFSVDLTPRGTESDSVSVRVQRLSGASPGTCGVRMLEKGYVYPNEISAKGIFKIDPAQKKLVWQAPEVVGVYLYAIVVDEWRDGAKISESYREGAISVTDKGGPTVEIPPYESAEDGGVITSNPGLDGQGLSLSIEAYPNPTDSYVNAKVYSRNRAVISMQLIDLKGRILRKTNTKAAVVATDEVFDLSRLPSGIYLIKADNGTDTVTQKVMH</sequence>
<feature type="domain" description="Secretion system C-terminal sorting" evidence="2">
    <location>
        <begin position="293"/>
        <end position="366"/>
    </location>
</feature>
<evidence type="ECO:0000256" key="1">
    <source>
        <dbReference type="SAM" id="SignalP"/>
    </source>
</evidence>
<dbReference type="Pfam" id="PF18962">
    <property type="entry name" value="Por_Secre_tail"/>
    <property type="match status" value="1"/>
</dbReference>
<keyword evidence="4" id="KW-1185">Reference proteome</keyword>
<name>A0ABX7I266_9BACT</name>
<dbReference type="InterPro" id="IPR026444">
    <property type="entry name" value="Secre_tail"/>
</dbReference>
<keyword evidence="1" id="KW-0732">Signal</keyword>
<dbReference type="EMBL" id="CP056775">
    <property type="protein sequence ID" value="QRQ99631.1"/>
    <property type="molecule type" value="Genomic_DNA"/>
</dbReference>
<gene>
    <name evidence="3" type="ORF">HWI92_01230</name>
</gene>
<dbReference type="Proteomes" id="UP000612680">
    <property type="component" value="Chromosome"/>
</dbReference>
<dbReference type="NCBIfam" id="TIGR04183">
    <property type="entry name" value="Por_Secre_tail"/>
    <property type="match status" value="1"/>
</dbReference>
<feature type="chain" id="PRO_5047348839" evidence="1">
    <location>
        <begin position="21"/>
        <end position="368"/>
    </location>
</feature>
<dbReference type="RefSeq" id="WP_204660392.1">
    <property type="nucleotide sequence ID" value="NZ_CP056775.1"/>
</dbReference>
<accession>A0ABX7I266</accession>
<reference evidence="3 4" key="1">
    <citation type="submission" date="2020-06" db="EMBL/GenBank/DDBJ databases">
        <title>Dyadobacter sandarakinus sp. nov., isolated from the soil of the Arctic Yellow River Station.</title>
        <authorList>
            <person name="Zhang Y."/>
            <person name="Peng F."/>
        </authorList>
    </citation>
    <scope>NUCLEOTIDE SEQUENCE [LARGE SCALE GENOMIC DNA]</scope>
    <source>
        <strain evidence="3 4">Q3-56</strain>
    </source>
</reference>
<evidence type="ECO:0000313" key="4">
    <source>
        <dbReference type="Proteomes" id="UP000612680"/>
    </source>
</evidence>
<proteinExistence type="predicted"/>
<evidence type="ECO:0000259" key="2">
    <source>
        <dbReference type="Pfam" id="PF18962"/>
    </source>
</evidence>
<evidence type="ECO:0000313" key="3">
    <source>
        <dbReference type="EMBL" id="QRQ99631.1"/>
    </source>
</evidence>
<protein>
    <submittedName>
        <fullName evidence="3">T9SS type A sorting domain-containing protein</fullName>
    </submittedName>
</protein>
<organism evidence="3 4">
    <name type="scientific">Dyadobacter sandarakinus</name>
    <dbReference type="NCBI Taxonomy" id="2747268"/>
    <lineage>
        <taxon>Bacteria</taxon>
        <taxon>Pseudomonadati</taxon>
        <taxon>Bacteroidota</taxon>
        <taxon>Cytophagia</taxon>
        <taxon>Cytophagales</taxon>
        <taxon>Spirosomataceae</taxon>
        <taxon>Dyadobacter</taxon>
    </lineage>
</organism>
<feature type="signal peptide" evidence="1">
    <location>
        <begin position="1"/>
        <end position="20"/>
    </location>
</feature>